<dbReference type="EMBL" id="WMJZ01000018">
    <property type="protein sequence ID" value="MTH47255.1"/>
    <property type="molecule type" value="Genomic_DNA"/>
</dbReference>
<evidence type="ECO:0000313" key="3">
    <source>
        <dbReference type="EMBL" id="MTH47255.1"/>
    </source>
</evidence>
<name>A0A6L6IM53_9ENTR</name>
<proteinExistence type="predicted"/>
<gene>
    <name evidence="3" type="ORF">GJV78_13500</name>
</gene>
<reference evidence="3 4" key="1">
    <citation type="submission" date="2019-11" db="EMBL/GenBank/DDBJ databases">
        <title>Escherichia alba sp. nov. isolated from the gut of plastic-eating superworms Zophobas atratus.</title>
        <authorList>
            <person name="Yang Y."/>
        </authorList>
    </citation>
    <scope>NUCLEOTIDE SEQUENCE [LARGE SCALE GENOMIC DNA]</scope>
    <source>
        <strain evidence="4">BIT-B35</strain>
    </source>
</reference>
<dbReference type="InterPro" id="IPR009628">
    <property type="entry name" value="Phage_tape_measure_N"/>
</dbReference>
<feature type="region of interest" description="Disordered" evidence="1">
    <location>
        <begin position="415"/>
        <end position="439"/>
    </location>
</feature>
<evidence type="ECO:0000259" key="2">
    <source>
        <dbReference type="Pfam" id="PF06791"/>
    </source>
</evidence>
<accession>A0A6L6IM53</accession>
<feature type="compositionally biased region" description="Basic and acidic residues" evidence="1">
    <location>
        <begin position="415"/>
        <end position="427"/>
    </location>
</feature>
<dbReference type="AlphaFoldDB" id="A0A6L6IM53"/>
<dbReference type="Proteomes" id="UP000477739">
    <property type="component" value="Unassembled WGS sequence"/>
</dbReference>
<protein>
    <submittedName>
        <fullName evidence="3">Tail length tape measure protein</fullName>
    </submittedName>
</protein>
<evidence type="ECO:0000313" key="4">
    <source>
        <dbReference type="Proteomes" id="UP000477739"/>
    </source>
</evidence>
<feature type="region of interest" description="Disordered" evidence="1">
    <location>
        <begin position="505"/>
        <end position="525"/>
    </location>
</feature>
<comment type="caution">
    <text evidence="3">The sequence shown here is derived from an EMBL/GenBank/DDBJ whole genome shotgun (WGS) entry which is preliminary data.</text>
</comment>
<keyword evidence="4" id="KW-1185">Reference proteome</keyword>
<dbReference type="Pfam" id="PF06791">
    <property type="entry name" value="TMP_2"/>
    <property type="match status" value="1"/>
</dbReference>
<feature type="compositionally biased region" description="Basic and acidic residues" evidence="1">
    <location>
        <begin position="506"/>
        <end position="518"/>
    </location>
</feature>
<feature type="domain" description="Bacteriophage tail tape measure N-terminal" evidence="2">
    <location>
        <begin position="60"/>
        <end position="220"/>
    </location>
</feature>
<dbReference type="OrthoDB" id="79849at2"/>
<organism evidence="3 4">
    <name type="scientific">Intestinirhabdus alba</name>
    <dbReference type="NCBI Taxonomy" id="2899544"/>
    <lineage>
        <taxon>Bacteria</taxon>
        <taxon>Pseudomonadati</taxon>
        <taxon>Pseudomonadota</taxon>
        <taxon>Gammaproteobacteria</taxon>
        <taxon>Enterobacterales</taxon>
        <taxon>Enterobacteriaceae</taxon>
        <taxon>Intestinirhabdus</taxon>
    </lineage>
</organism>
<evidence type="ECO:0000256" key="1">
    <source>
        <dbReference type="SAM" id="MobiDB-lite"/>
    </source>
</evidence>
<dbReference type="RefSeq" id="WP_155108858.1">
    <property type="nucleotide sequence ID" value="NZ_WMJZ01000018.1"/>
</dbReference>
<sequence length="816" mass="85308">MAGEETVGSIVFEVDMETARLVKGVSTSNRALDEINASLDASIKQFSKLDTQVTETAKGVTAATRSMGSMRFAAGQLGYQIQDVAVQLQMGQNAMMVFAQQGSQIASIFGPGGAVVGAVVAISGAIAGALLPSLFKSKDATAELETAQKALSNTVIKTDAGVTALSEKIQRLAAVSSDAAKAQIAVSMTDAQKAISAAGSAINEQVSDLGTWRNSMAAAQSQLTTLEAKGVDVTAVLKDLGGTYEGNIVGVNILNNVTTDMAETFGITQTQAVGLVKVFRDLSKEPTPEKMQAAAAALSSLSEQTGYANPKLNELTNLVNSNALAAMNAGDAMKVLKEALTSLTGATEASKKALSGNVEQLNRLVEAAKNEAATVGMSSREKAKYVANLLGATEAERQSIDASYDKIEAYQAEQKAQKEKESEDKKAAAAATSAAKKSEAEQQQVINQLDQLANKYQIATLQQQGMGREAAILAAQQQLGAAATQQQVQQAGELAGKMYDLAEATKSAKEEEQKRKESSQNFTQLQGQASPVAAVDNTYAQQMAQLNQYVQLYPQKIAEAEAVRAQIEDQYHQKRMAAMWEEWQQQSEINNMLGAAVDSLQGGATSAITGLINGTQSLQESFANIGTTILNSVVGSLVQMGIEWVKSQLMGQAAAAASLASTMAQATAAASAWAPAAMSASIATYGTAAAVGQAAYAGSLLSAKGMAIAGTRYNGGPVDAGSMYRVGEHGKPEIYQASNGSQYMIPGDNGRVISNRDIGSGGSGVGSVSVVNNFTINTTNGIDQATMNQIGKIAYNQSLRAIRDEQRPNGMLEKSR</sequence>